<dbReference type="GO" id="GO:0030976">
    <property type="term" value="F:thiamine pyrophosphate binding"/>
    <property type="evidence" value="ECO:0007669"/>
    <property type="project" value="TreeGrafter"/>
</dbReference>
<evidence type="ECO:0000313" key="5">
    <source>
        <dbReference type="EMBL" id="KKP37251.1"/>
    </source>
</evidence>
<protein>
    <submittedName>
        <fullName evidence="5">Transketolase central region</fullName>
    </submittedName>
</protein>
<evidence type="ECO:0000313" key="6">
    <source>
        <dbReference type="Proteomes" id="UP000034349"/>
    </source>
</evidence>
<keyword evidence="1" id="KW-0808">Transferase</keyword>
<dbReference type="InterPro" id="IPR051424">
    <property type="entry name" value="Transketolase-like"/>
</dbReference>
<evidence type="ECO:0000256" key="2">
    <source>
        <dbReference type="ARBA" id="ARBA00022723"/>
    </source>
</evidence>
<gene>
    <name evidence="5" type="ORF">UR23_C0005G0031</name>
</gene>
<feature type="non-terminal residue" evidence="5">
    <location>
        <position position="1"/>
    </location>
</feature>
<dbReference type="PATRIC" id="fig|1618475.3.peg.101"/>
<feature type="domain" description="Transketolase C-terminal" evidence="4">
    <location>
        <begin position="4"/>
        <end position="91"/>
    </location>
</feature>
<evidence type="ECO:0000256" key="3">
    <source>
        <dbReference type="ARBA" id="ARBA00022842"/>
    </source>
</evidence>
<dbReference type="PANTHER" id="PTHR43195:SF1">
    <property type="entry name" value="FI06132P-RELATED"/>
    <property type="match status" value="1"/>
</dbReference>
<sequence length="98" mass="10618">KENSKLSIEIINLHTIKPIDKETIIASAKKTGRIITVEDHQIQGGMGSAVSEVLSELYPVPVKRLGLNNTFGKTGDAKNLLAHFGIDRKGIKNAILSI</sequence>
<dbReference type="EMBL" id="LBOK01000005">
    <property type="protein sequence ID" value="KKP37251.1"/>
    <property type="molecule type" value="Genomic_DNA"/>
</dbReference>
<keyword evidence="2" id="KW-0479">Metal-binding</keyword>
<dbReference type="InterPro" id="IPR009014">
    <property type="entry name" value="Transketo_C/PFOR_II"/>
</dbReference>
<organism evidence="5 6">
    <name type="scientific">Candidatus Roizmanbacteria bacterium GW2011_GWA2_32_13</name>
    <dbReference type="NCBI Taxonomy" id="1618475"/>
    <lineage>
        <taxon>Bacteria</taxon>
        <taxon>Candidatus Roizmaniibacteriota</taxon>
    </lineage>
</organism>
<comment type="caution">
    <text evidence="5">The sequence shown here is derived from an EMBL/GenBank/DDBJ whole genome shotgun (WGS) entry which is preliminary data.</text>
</comment>
<dbReference type="GO" id="GO:0004802">
    <property type="term" value="F:transketolase activity"/>
    <property type="evidence" value="ECO:0007669"/>
    <property type="project" value="TreeGrafter"/>
</dbReference>
<dbReference type="Gene3D" id="3.40.50.920">
    <property type="match status" value="1"/>
</dbReference>
<dbReference type="InterPro" id="IPR033248">
    <property type="entry name" value="Transketolase_C"/>
</dbReference>
<evidence type="ECO:0000256" key="1">
    <source>
        <dbReference type="ARBA" id="ARBA00022679"/>
    </source>
</evidence>
<keyword evidence="3" id="KW-0460">Magnesium</keyword>
<dbReference type="SUPFAM" id="SSF52922">
    <property type="entry name" value="TK C-terminal domain-like"/>
    <property type="match status" value="1"/>
</dbReference>
<name>A0A0F9ZEI0_9BACT</name>
<dbReference type="Proteomes" id="UP000034349">
    <property type="component" value="Unassembled WGS sequence"/>
</dbReference>
<dbReference type="GO" id="GO:0046872">
    <property type="term" value="F:metal ion binding"/>
    <property type="evidence" value="ECO:0007669"/>
    <property type="project" value="UniProtKB-KW"/>
</dbReference>
<proteinExistence type="predicted"/>
<reference evidence="5 6" key="1">
    <citation type="journal article" date="2015" name="Nature">
        <title>rRNA introns, odd ribosomes, and small enigmatic genomes across a large radiation of phyla.</title>
        <authorList>
            <person name="Brown C.T."/>
            <person name="Hug L.A."/>
            <person name="Thomas B.C."/>
            <person name="Sharon I."/>
            <person name="Castelle C.J."/>
            <person name="Singh A."/>
            <person name="Wilkins M.J."/>
            <person name="Williams K.H."/>
            <person name="Banfield J.F."/>
        </authorList>
    </citation>
    <scope>NUCLEOTIDE SEQUENCE [LARGE SCALE GENOMIC DNA]</scope>
</reference>
<dbReference type="AlphaFoldDB" id="A0A0F9ZEI0"/>
<evidence type="ECO:0000259" key="4">
    <source>
        <dbReference type="Pfam" id="PF02780"/>
    </source>
</evidence>
<dbReference type="PANTHER" id="PTHR43195">
    <property type="entry name" value="TRANSKETOLASE"/>
    <property type="match status" value="1"/>
</dbReference>
<dbReference type="Pfam" id="PF02780">
    <property type="entry name" value="Transketolase_C"/>
    <property type="match status" value="1"/>
</dbReference>
<accession>A0A0F9ZEI0</accession>